<dbReference type="GO" id="GO:0030674">
    <property type="term" value="F:protein-macromolecule adaptor activity"/>
    <property type="evidence" value="ECO:0007669"/>
    <property type="project" value="TreeGrafter"/>
</dbReference>
<dbReference type="KEGG" id="act:ACLA_044550"/>
<dbReference type="GO" id="GO:0070086">
    <property type="term" value="P:ubiquitin-dependent endocytosis"/>
    <property type="evidence" value="ECO:0007669"/>
    <property type="project" value="TreeGrafter"/>
</dbReference>
<comment type="similarity">
    <text evidence="1">Belongs to the arrestin family.</text>
</comment>
<proteinExistence type="inferred from homology"/>
<dbReference type="OMA" id="EGRRYMN"/>
<dbReference type="SMART" id="SM01017">
    <property type="entry name" value="Arrestin_C"/>
    <property type="match status" value="1"/>
</dbReference>
<dbReference type="AlphaFoldDB" id="A1C8U8"/>
<dbReference type="GO" id="GO:0005829">
    <property type="term" value="C:cytosol"/>
    <property type="evidence" value="ECO:0007669"/>
    <property type="project" value="TreeGrafter"/>
</dbReference>
<evidence type="ECO:0000313" key="3">
    <source>
        <dbReference type="EMBL" id="EAW13735.1"/>
    </source>
</evidence>
<dbReference type="PANTHER" id="PTHR11188">
    <property type="entry name" value="ARRESTIN DOMAIN CONTAINING PROTEIN"/>
    <property type="match status" value="1"/>
</dbReference>
<dbReference type="PANTHER" id="PTHR11188:SF17">
    <property type="entry name" value="FI21816P1"/>
    <property type="match status" value="1"/>
</dbReference>
<dbReference type="InterPro" id="IPR011022">
    <property type="entry name" value="Arrestin_C-like"/>
</dbReference>
<evidence type="ECO:0000313" key="4">
    <source>
        <dbReference type="Proteomes" id="UP000006701"/>
    </source>
</evidence>
<dbReference type="EMBL" id="DS027046">
    <property type="protein sequence ID" value="EAW13735.1"/>
    <property type="molecule type" value="Genomic_DNA"/>
</dbReference>
<dbReference type="GeneID" id="4707286"/>
<dbReference type="STRING" id="344612.A1C8U8"/>
<dbReference type="VEuPathDB" id="FungiDB:ACLA_044550"/>
<organism evidence="3 4">
    <name type="scientific">Aspergillus clavatus (strain ATCC 1007 / CBS 513.65 / DSM 816 / NCTC 3887 / NRRL 1 / QM 1276 / 107)</name>
    <dbReference type="NCBI Taxonomy" id="344612"/>
    <lineage>
        <taxon>Eukaryota</taxon>
        <taxon>Fungi</taxon>
        <taxon>Dikarya</taxon>
        <taxon>Ascomycota</taxon>
        <taxon>Pezizomycotina</taxon>
        <taxon>Eurotiomycetes</taxon>
        <taxon>Eurotiomycetidae</taxon>
        <taxon>Eurotiales</taxon>
        <taxon>Aspergillaceae</taxon>
        <taxon>Aspergillus</taxon>
        <taxon>Aspergillus subgen. Fumigati</taxon>
    </lineage>
</organism>
<evidence type="ECO:0000256" key="1">
    <source>
        <dbReference type="ARBA" id="ARBA00005298"/>
    </source>
</evidence>
<dbReference type="eggNOG" id="KOG3780">
    <property type="taxonomic scope" value="Eukaryota"/>
</dbReference>
<dbReference type="InterPro" id="IPR050357">
    <property type="entry name" value="Arrestin_domain-protein"/>
</dbReference>
<dbReference type="InterPro" id="IPR014752">
    <property type="entry name" value="Arrestin-like_C"/>
</dbReference>
<accession>A1C8U8</accession>
<gene>
    <name evidence="3" type="ORF">ACLA_044550</name>
</gene>
<sequence>MSSTQVHIIPVLTSQLIIHFSWDPISHDSAAGHRKICWKELPIVHHIWSFLGQTRETMPAVLPPDNYEFSFTFPVSNRLPESLEGLDDSSIRYTLRAEIHAGNGETIKITKRLTVHRRYDSLLIPEPKVLMLGIVIENFWSGKVVYTVSMPSQAFPFGSEVPLNFQFIPLRKGLELESINCQLVEIEERKCPLQAIRSRDILTDNYTAAGWGDVIPSSDGADWYHIIRRLQLPRNRRKCRQSHPNSTMPIRHLIRVDIRIANRDGHVSLIRLTLPIFIHFSPLSSATGDNMSETPAFPSMSAPPDVFLPHYKDHCQDKFPGEALSVPETREKEKEPPSYFELTDLSTIPSYSATLHFRSHDFVRLLEEEDVH</sequence>
<dbReference type="Proteomes" id="UP000006701">
    <property type="component" value="Unassembled WGS sequence"/>
</dbReference>
<dbReference type="OrthoDB" id="2333384at2759"/>
<name>A1C8U8_ASPCL</name>
<reference evidence="3 4" key="1">
    <citation type="journal article" date="2008" name="PLoS Genet.">
        <title>Genomic islands in the pathogenic filamentous fungus Aspergillus fumigatus.</title>
        <authorList>
            <person name="Fedorova N.D."/>
            <person name="Khaldi N."/>
            <person name="Joardar V.S."/>
            <person name="Maiti R."/>
            <person name="Amedeo P."/>
            <person name="Anderson M.J."/>
            <person name="Crabtree J."/>
            <person name="Silva J.C."/>
            <person name="Badger J.H."/>
            <person name="Albarraq A."/>
            <person name="Angiuoli S."/>
            <person name="Bussey H."/>
            <person name="Bowyer P."/>
            <person name="Cotty P.J."/>
            <person name="Dyer P.S."/>
            <person name="Egan A."/>
            <person name="Galens K."/>
            <person name="Fraser-Liggett C.M."/>
            <person name="Haas B.J."/>
            <person name="Inman J.M."/>
            <person name="Kent R."/>
            <person name="Lemieux S."/>
            <person name="Malavazi I."/>
            <person name="Orvis J."/>
            <person name="Roemer T."/>
            <person name="Ronning C.M."/>
            <person name="Sundaram J.P."/>
            <person name="Sutton G."/>
            <person name="Turner G."/>
            <person name="Venter J.C."/>
            <person name="White O.R."/>
            <person name="Whitty B.R."/>
            <person name="Youngman P."/>
            <person name="Wolfe K.H."/>
            <person name="Goldman G.H."/>
            <person name="Wortman J.R."/>
            <person name="Jiang B."/>
            <person name="Denning D.W."/>
            <person name="Nierman W.C."/>
        </authorList>
    </citation>
    <scope>NUCLEOTIDE SEQUENCE [LARGE SCALE GENOMIC DNA]</scope>
    <source>
        <strain evidence="4">ATCC 1007 / CBS 513.65 / DSM 816 / NCTC 3887 / NRRL 1</strain>
    </source>
</reference>
<dbReference type="GO" id="GO:0005886">
    <property type="term" value="C:plasma membrane"/>
    <property type="evidence" value="ECO:0007669"/>
    <property type="project" value="TreeGrafter"/>
</dbReference>
<dbReference type="GO" id="GO:0031625">
    <property type="term" value="F:ubiquitin protein ligase binding"/>
    <property type="evidence" value="ECO:0007669"/>
    <property type="project" value="TreeGrafter"/>
</dbReference>
<dbReference type="HOGENOM" id="CLU_018982_0_1_1"/>
<protein>
    <recommendedName>
        <fullName evidence="2">Arrestin C-terminal-like domain-containing protein</fullName>
    </recommendedName>
</protein>
<dbReference type="Gene3D" id="2.60.40.640">
    <property type="match status" value="1"/>
</dbReference>
<feature type="domain" description="Arrestin C-terminal-like" evidence="2">
    <location>
        <begin position="140"/>
        <end position="283"/>
    </location>
</feature>
<keyword evidence="4" id="KW-1185">Reference proteome</keyword>
<evidence type="ECO:0000259" key="2">
    <source>
        <dbReference type="SMART" id="SM01017"/>
    </source>
</evidence>
<dbReference type="Pfam" id="PF02752">
    <property type="entry name" value="Arrestin_C"/>
    <property type="match status" value="1"/>
</dbReference>
<dbReference type="RefSeq" id="XP_001275161.1">
    <property type="nucleotide sequence ID" value="XM_001275160.1"/>
</dbReference>